<dbReference type="GO" id="GO:0003676">
    <property type="term" value="F:nucleic acid binding"/>
    <property type="evidence" value="ECO:0007669"/>
    <property type="project" value="InterPro"/>
</dbReference>
<dbReference type="Proteomes" id="UP000324800">
    <property type="component" value="Unassembled WGS sequence"/>
</dbReference>
<protein>
    <submittedName>
        <fullName evidence="1">Uncharacterized protein</fullName>
    </submittedName>
</protein>
<accession>A0A5J4X0H4</accession>
<proteinExistence type="predicted"/>
<comment type="caution">
    <text evidence="1">The sequence shown here is derived from an EMBL/GenBank/DDBJ whole genome shotgun (WGS) entry which is preliminary data.</text>
</comment>
<dbReference type="PANTHER" id="PTHR46060:SF1">
    <property type="entry name" value="MARINER MOS1 TRANSPOSASE-LIKE PROTEIN"/>
    <property type="match status" value="1"/>
</dbReference>
<dbReference type="EMBL" id="SNRW01000510">
    <property type="protein sequence ID" value="KAA6400734.1"/>
    <property type="molecule type" value="Genomic_DNA"/>
</dbReference>
<dbReference type="Gene3D" id="3.30.420.10">
    <property type="entry name" value="Ribonuclease H-like superfamily/Ribonuclease H"/>
    <property type="match status" value="1"/>
</dbReference>
<dbReference type="InterPro" id="IPR052709">
    <property type="entry name" value="Transposase-MT_Hybrid"/>
</dbReference>
<sequence length="314" mass="37184">MSKQKFFFTRFDWVRYHAVAEFLFEQGYNYVQVFVELMRVYGNLVSEPDSIRRWQRKWEIGFPLMSMLDGTGRSKVSGYKERIEKILIENKYISLTRIAEEIKLKRFTIKRIIKVETDFRRVALCQVPYTLTNEINTKRVYKSRIMLEMLTNMRRDGFIYSNTGDEICIYYRNHTNSASIRKGDDIPTRDTKELILNPMFQSIKDEISSNIEPLLHFNNATARTAAKNKFIYKNNFNRLPQPPYSPDLSPSDFYLFGYLNVGLNDITFESAEQALAATKQILQKIDSRTLKRIFNNWLIRLRYITDSDGAYYED</sequence>
<evidence type="ECO:0000313" key="1">
    <source>
        <dbReference type="EMBL" id="KAA6400734.1"/>
    </source>
</evidence>
<evidence type="ECO:0000313" key="2">
    <source>
        <dbReference type="Proteomes" id="UP000324800"/>
    </source>
</evidence>
<organism evidence="1 2">
    <name type="scientific">Streblomastix strix</name>
    <dbReference type="NCBI Taxonomy" id="222440"/>
    <lineage>
        <taxon>Eukaryota</taxon>
        <taxon>Metamonada</taxon>
        <taxon>Preaxostyla</taxon>
        <taxon>Oxymonadida</taxon>
        <taxon>Streblomastigidae</taxon>
        <taxon>Streblomastix</taxon>
    </lineage>
</organism>
<reference evidence="1 2" key="1">
    <citation type="submission" date="2019-03" db="EMBL/GenBank/DDBJ databases">
        <title>Single cell metagenomics reveals metabolic interactions within the superorganism composed of flagellate Streblomastix strix and complex community of Bacteroidetes bacteria on its surface.</title>
        <authorList>
            <person name="Treitli S.C."/>
            <person name="Kolisko M."/>
            <person name="Husnik F."/>
            <person name="Keeling P."/>
            <person name="Hampl V."/>
        </authorList>
    </citation>
    <scope>NUCLEOTIDE SEQUENCE [LARGE SCALE GENOMIC DNA]</scope>
    <source>
        <strain evidence="1">ST1C</strain>
    </source>
</reference>
<gene>
    <name evidence="1" type="ORF">EZS28_003737</name>
</gene>
<dbReference type="AlphaFoldDB" id="A0A5J4X0H4"/>
<name>A0A5J4X0H4_9EUKA</name>
<dbReference type="InterPro" id="IPR036397">
    <property type="entry name" value="RNaseH_sf"/>
</dbReference>
<dbReference type="PANTHER" id="PTHR46060">
    <property type="entry name" value="MARINER MOS1 TRANSPOSASE-LIKE PROTEIN"/>
    <property type="match status" value="1"/>
</dbReference>